<organism evidence="1 2">
    <name type="scientific">Nicotiana tabacum</name>
    <name type="common">Common tobacco</name>
    <dbReference type="NCBI Taxonomy" id="4097"/>
    <lineage>
        <taxon>Eukaryota</taxon>
        <taxon>Viridiplantae</taxon>
        <taxon>Streptophyta</taxon>
        <taxon>Embryophyta</taxon>
        <taxon>Tracheophyta</taxon>
        <taxon>Spermatophyta</taxon>
        <taxon>Magnoliopsida</taxon>
        <taxon>eudicotyledons</taxon>
        <taxon>Gunneridae</taxon>
        <taxon>Pentapetalae</taxon>
        <taxon>asterids</taxon>
        <taxon>lamiids</taxon>
        <taxon>Solanales</taxon>
        <taxon>Solanaceae</taxon>
        <taxon>Nicotianoideae</taxon>
        <taxon>Nicotianeae</taxon>
        <taxon>Nicotiana</taxon>
    </lineage>
</organism>
<dbReference type="PANTHER" id="PTHR35732">
    <property type="entry name" value="OS10G0545100 PROTEIN"/>
    <property type="match status" value="1"/>
</dbReference>
<dbReference type="PaxDb" id="4097-A0A1S4BY89"/>
<sequence>MASSSISLTYGNFFSRLNCNKQPILPNYIKNSHITAFFSTQNGHHLRLKQHLPIAAASDGLPSEITDEESKFVSVNPEYPKYGPPALLLLGFEVDEAAKIQQLLKEMGGEFLQVIFCTEDMISRSLWEAINTKQPNLDASKIAKQLPRICFLSGLMGEEMMMFIDAFEESDMCHVENTSSIGLWSYSCFCTGLEDPVFAALVENSADKPLQELIDEIMGDHELLSARNSS</sequence>
<dbReference type="InterPro" id="IPR016621">
    <property type="entry name" value="UCP014543"/>
</dbReference>
<keyword evidence="1" id="KW-1185">Reference proteome</keyword>
<accession>A0A1S4BY89</accession>
<dbReference type="OrthoDB" id="2018221at2759"/>
<dbReference type="RefSeq" id="XP_016493808.1">
    <property type="nucleotide sequence ID" value="XM_016638322.2"/>
</dbReference>
<protein>
    <submittedName>
        <fullName evidence="2">Uncharacterized protein LOC107813109 isoform X1</fullName>
    </submittedName>
    <submittedName>
        <fullName evidence="2">Uncharacterized protein isoform X1</fullName>
    </submittedName>
</protein>
<dbReference type="Pfam" id="PF12646">
    <property type="entry name" value="DUF3783"/>
    <property type="match status" value="1"/>
</dbReference>
<dbReference type="AlphaFoldDB" id="A0A1S4BY89"/>
<dbReference type="Proteomes" id="UP000790787">
    <property type="component" value="Chromosome 11"/>
</dbReference>
<dbReference type="OMA" id="CHVENTS"/>
<dbReference type="PANTHER" id="PTHR35732:SF1">
    <property type="entry name" value="OS10G0545100 PROTEIN"/>
    <property type="match status" value="1"/>
</dbReference>
<proteinExistence type="predicted"/>
<evidence type="ECO:0000313" key="1">
    <source>
        <dbReference type="Proteomes" id="UP000790787"/>
    </source>
</evidence>
<gene>
    <name evidence="2" type="primary">LOC107813109</name>
</gene>
<dbReference type="STRING" id="4097.A0A1S4BY89"/>
<reference evidence="2" key="2">
    <citation type="submission" date="2025-08" db="UniProtKB">
        <authorList>
            <consortium name="RefSeq"/>
        </authorList>
    </citation>
    <scope>IDENTIFICATION</scope>
    <source>
        <tissue evidence="2">Leaf</tissue>
    </source>
</reference>
<evidence type="ECO:0000313" key="2">
    <source>
        <dbReference type="RefSeq" id="XP_016493808.1"/>
    </source>
</evidence>
<dbReference type="KEGG" id="nta:107813109"/>
<dbReference type="GeneID" id="107813109"/>
<dbReference type="RefSeq" id="XP_016493808.1">
    <property type="nucleotide sequence ID" value="XM_016638322.1"/>
</dbReference>
<name>A0A1S4BY89_TOBAC</name>
<reference evidence="1" key="1">
    <citation type="journal article" date="2014" name="Nat. Commun.">
        <title>The tobacco genome sequence and its comparison with those of tomato and potato.</title>
        <authorList>
            <person name="Sierro N."/>
            <person name="Battey J.N."/>
            <person name="Ouadi S."/>
            <person name="Bakaher N."/>
            <person name="Bovet L."/>
            <person name="Willig A."/>
            <person name="Goepfert S."/>
            <person name="Peitsch M.C."/>
            <person name="Ivanov N.V."/>
        </authorList>
    </citation>
    <scope>NUCLEOTIDE SEQUENCE [LARGE SCALE GENOMIC DNA]</scope>
</reference>